<dbReference type="AlphaFoldDB" id="A0A1G4I9I8"/>
<feature type="compositionally biased region" description="Basic and acidic residues" evidence="1">
    <location>
        <begin position="156"/>
        <end position="179"/>
    </location>
</feature>
<keyword evidence="3" id="KW-1185">Reference proteome</keyword>
<dbReference type="EMBL" id="CZPT02000999">
    <property type="protein sequence ID" value="SCU68521.1"/>
    <property type="molecule type" value="Genomic_DNA"/>
</dbReference>
<evidence type="ECO:0000256" key="1">
    <source>
        <dbReference type="SAM" id="MobiDB-lite"/>
    </source>
</evidence>
<dbReference type="Proteomes" id="UP000195570">
    <property type="component" value="Unassembled WGS sequence"/>
</dbReference>
<evidence type="ECO:0008006" key="4">
    <source>
        <dbReference type="Google" id="ProtNLM"/>
    </source>
</evidence>
<evidence type="ECO:0000313" key="3">
    <source>
        <dbReference type="Proteomes" id="UP000195570"/>
    </source>
</evidence>
<gene>
    <name evidence="2" type="ORF">TEOVI_000051200</name>
</gene>
<organism evidence="2 3">
    <name type="scientific">Trypanosoma equiperdum</name>
    <dbReference type="NCBI Taxonomy" id="5694"/>
    <lineage>
        <taxon>Eukaryota</taxon>
        <taxon>Discoba</taxon>
        <taxon>Euglenozoa</taxon>
        <taxon>Kinetoplastea</taxon>
        <taxon>Metakinetoplastina</taxon>
        <taxon>Trypanosomatida</taxon>
        <taxon>Trypanosomatidae</taxon>
        <taxon>Trypanosoma</taxon>
    </lineage>
</organism>
<accession>A0A1G4I9I8</accession>
<dbReference type="SUPFAM" id="SSF58087">
    <property type="entry name" value="Variant surface glycoprotein (N-terminal domain)"/>
    <property type="match status" value="1"/>
</dbReference>
<proteinExistence type="predicted"/>
<evidence type="ECO:0000313" key="2">
    <source>
        <dbReference type="EMBL" id="SCU68521.1"/>
    </source>
</evidence>
<dbReference type="GeneID" id="92374452"/>
<name>A0A1G4I9I8_TRYEQ</name>
<dbReference type="RefSeq" id="XP_067079671.1">
    <property type="nucleotide sequence ID" value="XM_067223570.1"/>
</dbReference>
<reference evidence="2" key="1">
    <citation type="submission" date="2016-09" db="EMBL/GenBank/DDBJ databases">
        <authorList>
            <person name="Hebert L."/>
            <person name="Moumen B."/>
        </authorList>
    </citation>
    <scope>NUCLEOTIDE SEQUENCE [LARGE SCALE GENOMIC DNA]</scope>
    <source>
        <strain evidence="2">OVI</strain>
    </source>
</reference>
<comment type="caution">
    <text evidence="2">The sequence shown here is derived from an EMBL/GenBank/DDBJ whole genome shotgun (WGS) entry which is preliminary data.</text>
</comment>
<protein>
    <recommendedName>
        <fullName evidence="4">Trypanosome variant surface glycoprotein (A-type)</fullName>
    </recommendedName>
</protein>
<sequence>MARQTDKIIIKLTDQLTHVTDEHTDGNISAGFEAFKQLETIADLTTADSYLSNSNLKRLVATLALELSPTNKIEGENEKAVQKEIDTLYGNSATDLGERVLAKLDTETVTYYSDDKEKTTKLSDVTNSGNLATAAAAGLFKLGAAGETKCGTSSDQTKENSSKRADSADKQGETNDGDNKTTAAECKATEEGKCNKTKRTWDKHRKECKAKE</sequence>
<dbReference type="VEuPathDB" id="TriTrypDB:TEOVI_000051200"/>
<feature type="region of interest" description="Disordered" evidence="1">
    <location>
        <begin position="148"/>
        <end position="192"/>
    </location>
</feature>